<proteinExistence type="predicted"/>
<dbReference type="Proteomes" id="UP000185146">
    <property type="component" value="Chromosome"/>
</dbReference>
<sequence>MVRKRDAASVGAGEPAKNPTRWLAPAAPVFAGTPAPTDTAAFVRLPPLQQLHRLVEHRQRLRRLMDIRRQ</sequence>
<organism evidence="2 3">
    <name type="scientific">Pseudomonas putida</name>
    <name type="common">Arthrobacter siderocapsulatus</name>
    <dbReference type="NCBI Taxonomy" id="303"/>
    <lineage>
        <taxon>Bacteria</taxon>
        <taxon>Pseudomonadati</taxon>
        <taxon>Pseudomonadota</taxon>
        <taxon>Gammaproteobacteria</taxon>
        <taxon>Pseudomonadales</taxon>
        <taxon>Pseudomonadaceae</taxon>
        <taxon>Pseudomonas</taxon>
    </lineage>
</organism>
<accession>A0A1L5PLH2</accession>
<reference evidence="2 3" key="1">
    <citation type="submission" date="2016-12" db="EMBL/GenBank/DDBJ databases">
        <title>Draft Genome Sequence of Mercury Resistant Pseudomonas DRA525.</title>
        <authorList>
            <person name="Drace K.M."/>
        </authorList>
    </citation>
    <scope>NUCLEOTIDE SEQUENCE [LARGE SCALE GENOMIC DNA]</scope>
    <source>
        <strain evidence="2 3">DRA525</strain>
    </source>
</reference>
<evidence type="ECO:0000313" key="2">
    <source>
        <dbReference type="EMBL" id="APO81013.1"/>
    </source>
</evidence>
<gene>
    <name evidence="2" type="ORF">BL240_05850</name>
</gene>
<dbReference type="EMBL" id="CP018743">
    <property type="protein sequence ID" value="APO81013.1"/>
    <property type="molecule type" value="Genomic_DNA"/>
</dbReference>
<name>A0A1L5PLH2_PSEPU</name>
<dbReference type="AlphaFoldDB" id="A0A1L5PLH2"/>
<feature type="region of interest" description="Disordered" evidence="1">
    <location>
        <begin position="1"/>
        <end position="20"/>
    </location>
</feature>
<evidence type="ECO:0000256" key="1">
    <source>
        <dbReference type="SAM" id="MobiDB-lite"/>
    </source>
</evidence>
<protein>
    <submittedName>
        <fullName evidence="2">Uncharacterized protein</fullName>
    </submittedName>
</protein>
<evidence type="ECO:0000313" key="3">
    <source>
        <dbReference type="Proteomes" id="UP000185146"/>
    </source>
</evidence>